<evidence type="ECO:0000313" key="2">
    <source>
        <dbReference type="Proteomes" id="UP000319313"/>
    </source>
</evidence>
<proteinExistence type="predicted"/>
<dbReference type="AlphaFoldDB" id="A0A552E0G5"/>
<accession>A0A552E0G5</accession>
<reference evidence="1 2" key="1">
    <citation type="submission" date="2019-01" db="EMBL/GenBank/DDBJ databases">
        <title>Coherence of Microcystis species and biogeography revealed through population genomics.</title>
        <authorList>
            <person name="Perez-Carrascal O.M."/>
            <person name="Terrat Y."/>
            <person name="Giani A."/>
            <person name="Fortin N."/>
            <person name="Tromas N."/>
            <person name="Shapiro B.J."/>
        </authorList>
    </citation>
    <scope>NUCLEOTIDE SEQUENCE [LARGE SCALE GENOMIC DNA]</scope>
    <source>
        <strain evidence="1">Ma_SC_T_19800800_S464</strain>
    </source>
</reference>
<evidence type="ECO:0000313" key="1">
    <source>
        <dbReference type="EMBL" id="TRU27911.1"/>
    </source>
</evidence>
<organism evidence="1 2">
    <name type="scientific">Microcystis aeruginosa Ma_SC_T_19800800_S464</name>
    <dbReference type="NCBI Taxonomy" id="2486257"/>
    <lineage>
        <taxon>Bacteria</taxon>
        <taxon>Bacillati</taxon>
        <taxon>Cyanobacteriota</taxon>
        <taxon>Cyanophyceae</taxon>
        <taxon>Oscillatoriophycideae</taxon>
        <taxon>Chroococcales</taxon>
        <taxon>Microcystaceae</taxon>
        <taxon>Microcystis</taxon>
    </lineage>
</organism>
<dbReference type="EMBL" id="SFBL01000047">
    <property type="protein sequence ID" value="TRU27911.1"/>
    <property type="molecule type" value="Genomic_DNA"/>
</dbReference>
<comment type="caution">
    <text evidence="1">The sequence shown here is derived from an EMBL/GenBank/DDBJ whole genome shotgun (WGS) entry which is preliminary data.</text>
</comment>
<gene>
    <name evidence="1" type="ORF">EWV81_06335</name>
</gene>
<name>A0A552E0G5_MICAE</name>
<dbReference type="Proteomes" id="UP000319313">
    <property type="component" value="Unassembled WGS sequence"/>
</dbReference>
<protein>
    <submittedName>
        <fullName evidence="1">Uncharacterized protein</fullName>
    </submittedName>
</protein>
<sequence>MIIDVPTGDDFKSAGIDFLNLAWDTLISLSTKLKDAEYFYTKLKDAEYFYNVYYSDENEEVIDQLSSEQYWKQAQRPLSTALSLIQQGTEFLLKGHIATVSPYLLISGDPSNYPSKSHERNIRFSEFKTIDAQDLVKVYNTVSTDRLPDNFRQRFEDLRSKRNIIMHTVDPELYIKTKELFVEILEICHYLIEPNSWIKIRGQFIQNEPESVLYSPETRELYNLLALEINLVIDLLTPSENNKYFNFNKKTRRYLCPSCYSGFREDYEDEQIPRLAQLIPNEPTSNTIYCLVCNESYEVLREDCTAEDCLGNVIDPDDGTCLTCGSDNFRD</sequence>